<comment type="caution">
    <text evidence="1">The sequence shown here is derived from an EMBL/GenBank/DDBJ whole genome shotgun (WGS) entry which is preliminary data.</text>
</comment>
<organism evidence="1 2">
    <name type="scientific">Gemella sanguinis</name>
    <dbReference type="NCBI Taxonomy" id="84135"/>
    <lineage>
        <taxon>Bacteria</taxon>
        <taxon>Bacillati</taxon>
        <taxon>Bacillota</taxon>
        <taxon>Bacilli</taxon>
        <taxon>Bacillales</taxon>
        <taxon>Gemellaceae</taxon>
        <taxon>Gemella</taxon>
    </lineage>
</organism>
<protein>
    <recommendedName>
        <fullName evidence="3">GrpB family protein</fullName>
    </recommendedName>
</protein>
<dbReference type="Gene3D" id="3.30.460.10">
    <property type="entry name" value="Beta Polymerase, domain 2"/>
    <property type="match status" value="1"/>
</dbReference>
<reference evidence="1 2" key="1">
    <citation type="submission" date="2017-09" db="EMBL/GenBank/DDBJ databases">
        <title>Bacterial strain isolated from the female urinary microbiota.</title>
        <authorList>
            <person name="Thomas-White K."/>
            <person name="Kumar N."/>
            <person name="Forster S."/>
            <person name="Putonti C."/>
            <person name="Lawley T."/>
            <person name="Wolfe A.J."/>
        </authorList>
    </citation>
    <scope>NUCLEOTIDE SEQUENCE [LARGE SCALE GENOMIC DNA]</scope>
    <source>
        <strain evidence="1 2">UMB0186</strain>
    </source>
</reference>
<dbReference type="SUPFAM" id="SSF81301">
    <property type="entry name" value="Nucleotidyltransferase"/>
    <property type="match status" value="1"/>
</dbReference>
<dbReference type="RefSeq" id="WP_102189377.1">
    <property type="nucleotide sequence ID" value="NZ_CAUTAO010000010.1"/>
</dbReference>
<dbReference type="STRING" id="84135.GCA_001052115_00098"/>
<sequence length="173" mass="20638">MNKRTIKIEKIININEYVNTFKNEIKKIQEIPKMPDCEFTHIGATSKEGLYGEKILDILVVVENLHEITTFDEKRLNNIKYHRIAHNGIKGIIKYARLTDYFSMSYDVVLYIVQRGTDIHQDFLRFKEVFNNEKLVEEYNKFKSENCVSSYKEYSLNKLEFINKMIKRIEKDV</sequence>
<dbReference type="Pfam" id="PF04229">
    <property type="entry name" value="GrpB"/>
    <property type="match status" value="1"/>
</dbReference>
<evidence type="ECO:0000313" key="1">
    <source>
        <dbReference type="EMBL" id="PMC53242.1"/>
    </source>
</evidence>
<dbReference type="EMBL" id="PNGT01000001">
    <property type="protein sequence ID" value="PMC53242.1"/>
    <property type="molecule type" value="Genomic_DNA"/>
</dbReference>
<dbReference type="PANTHER" id="PTHR34822">
    <property type="entry name" value="GRPB DOMAIN PROTEIN (AFU_ORTHOLOGUE AFUA_1G01530)"/>
    <property type="match status" value="1"/>
</dbReference>
<name>A0A2N6SH30_9BACL</name>
<dbReference type="PANTHER" id="PTHR34822:SF1">
    <property type="entry name" value="GRPB FAMILY PROTEIN"/>
    <property type="match status" value="1"/>
</dbReference>
<dbReference type="OrthoDB" id="2403088at2"/>
<accession>A0A2N6SH30</accession>
<dbReference type="InterPro" id="IPR043519">
    <property type="entry name" value="NT_sf"/>
</dbReference>
<proteinExistence type="predicted"/>
<dbReference type="Proteomes" id="UP000235670">
    <property type="component" value="Unassembled WGS sequence"/>
</dbReference>
<dbReference type="AlphaFoldDB" id="A0A2N6SH30"/>
<gene>
    <name evidence="1" type="ORF">CJ218_01490</name>
</gene>
<evidence type="ECO:0000313" key="2">
    <source>
        <dbReference type="Proteomes" id="UP000235670"/>
    </source>
</evidence>
<evidence type="ECO:0008006" key="3">
    <source>
        <dbReference type="Google" id="ProtNLM"/>
    </source>
</evidence>
<dbReference type="InterPro" id="IPR007344">
    <property type="entry name" value="GrpB/CoaE"/>
</dbReference>